<reference evidence="1 2" key="1">
    <citation type="submission" date="2024-10" db="EMBL/GenBank/DDBJ databases">
        <title>The Natural Products Discovery Center: Release of the First 8490 Sequenced Strains for Exploring Actinobacteria Biosynthetic Diversity.</title>
        <authorList>
            <person name="Kalkreuter E."/>
            <person name="Kautsar S.A."/>
            <person name="Yang D."/>
            <person name="Bader C.D."/>
            <person name="Teijaro C.N."/>
            <person name="Fluegel L."/>
            <person name="Davis C.M."/>
            <person name="Simpson J.R."/>
            <person name="Lauterbach L."/>
            <person name="Steele A.D."/>
            <person name="Gui C."/>
            <person name="Meng S."/>
            <person name="Li G."/>
            <person name="Viehrig K."/>
            <person name="Ye F."/>
            <person name="Su P."/>
            <person name="Kiefer A.F."/>
            <person name="Nichols A."/>
            <person name="Cepeda A.J."/>
            <person name="Yan W."/>
            <person name="Fan B."/>
            <person name="Jiang Y."/>
            <person name="Adhikari A."/>
            <person name="Zheng C.-J."/>
            <person name="Schuster L."/>
            <person name="Cowan T.M."/>
            <person name="Smanski M.J."/>
            <person name="Chevrette M.G."/>
            <person name="De Carvalho L.P.S."/>
            <person name="Shen B."/>
        </authorList>
    </citation>
    <scope>NUCLEOTIDE SEQUENCE [LARGE SCALE GENOMIC DNA]</scope>
    <source>
        <strain evidence="1 2">NPDC019275</strain>
    </source>
</reference>
<dbReference type="RefSeq" id="WP_364827741.1">
    <property type="nucleotide sequence ID" value="NZ_JBFAYM010000031.1"/>
</dbReference>
<protein>
    <submittedName>
        <fullName evidence="1">DUF2332 domain-containing protein</fullName>
    </submittedName>
</protein>
<evidence type="ECO:0000313" key="2">
    <source>
        <dbReference type="Proteomes" id="UP001611415"/>
    </source>
</evidence>
<accession>A0ABW7X6J0</accession>
<dbReference type="EMBL" id="JBIRYO010000018">
    <property type="protein sequence ID" value="MFI2476716.1"/>
    <property type="molecule type" value="Genomic_DNA"/>
</dbReference>
<sequence>MQRETTAGWYRHFAEFEARGNSSCYELWAWGIASDRRLLSLIDRLPEEKRQPNLVLTAARYLGVAETSFPEFREWVFRHWDAVARVVTTRRTQTNEVGRAAVLLPGLAQLPGPLALIEVGASAGLCLYPDLFSYRYDDLIELHPAGGASGVTLRCATSGEPPIPDRLPEVVWRAGVDLHPLDVRDADAMRWLECLVWPGQPERLRRLREAVAIARARPVDVVTGDLNETVAELVDAAPDGATVVVFHSAVLAYLSVDERVRFERTIRDLPCHWLSNEGCGVVGSVADRLPVPAKDTQGRFVVALDGVPLGYAGAHGQTLDWFRH</sequence>
<comment type="caution">
    <text evidence="1">The sequence shown here is derived from an EMBL/GenBank/DDBJ whole genome shotgun (WGS) entry which is preliminary data.</text>
</comment>
<dbReference type="Pfam" id="PF10094">
    <property type="entry name" value="DUF2332"/>
    <property type="match status" value="1"/>
</dbReference>
<keyword evidence="2" id="KW-1185">Reference proteome</keyword>
<name>A0ABW7X6J0_9NOCA</name>
<dbReference type="Proteomes" id="UP001611415">
    <property type="component" value="Unassembled WGS sequence"/>
</dbReference>
<gene>
    <name evidence="1" type="ORF">ACH49W_25310</name>
</gene>
<dbReference type="InterPro" id="IPR011200">
    <property type="entry name" value="UCP012608"/>
</dbReference>
<evidence type="ECO:0000313" key="1">
    <source>
        <dbReference type="EMBL" id="MFI2476716.1"/>
    </source>
</evidence>
<organism evidence="1 2">
    <name type="scientific">Nocardia xishanensis</name>
    <dbReference type="NCBI Taxonomy" id="238964"/>
    <lineage>
        <taxon>Bacteria</taxon>
        <taxon>Bacillati</taxon>
        <taxon>Actinomycetota</taxon>
        <taxon>Actinomycetes</taxon>
        <taxon>Mycobacteriales</taxon>
        <taxon>Nocardiaceae</taxon>
        <taxon>Nocardia</taxon>
    </lineage>
</organism>
<proteinExistence type="predicted"/>